<organism evidence="1 2">
    <name type="scientific">Paramuricea clavata</name>
    <name type="common">Red gorgonian</name>
    <name type="synonym">Violescent sea-whip</name>
    <dbReference type="NCBI Taxonomy" id="317549"/>
    <lineage>
        <taxon>Eukaryota</taxon>
        <taxon>Metazoa</taxon>
        <taxon>Cnidaria</taxon>
        <taxon>Anthozoa</taxon>
        <taxon>Octocorallia</taxon>
        <taxon>Malacalcyonacea</taxon>
        <taxon>Plexauridae</taxon>
        <taxon>Paramuricea</taxon>
    </lineage>
</organism>
<proteinExistence type="predicted"/>
<comment type="caution">
    <text evidence="1">The sequence shown here is derived from an EMBL/GenBank/DDBJ whole genome shotgun (WGS) entry which is preliminary data.</text>
</comment>
<evidence type="ECO:0000313" key="1">
    <source>
        <dbReference type="EMBL" id="CAB4043495.1"/>
    </source>
</evidence>
<name>A0A7D9KCX7_PARCT</name>
<dbReference type="EMBL" id="CACRXK020032511">
    <property type="protein sequence ID" value="CAB4043495.1"/>
    <property type="molecule type" value="Genomic_DNA"/>
</dbReference>
<accession>A0A7D9KCX7</accession>
<dbReference type="PANTHER" id="PTHR31511:SF12">
    <property type="entry name" value="RHO TERMINATION FACTOR N-TERMINAL DOMAIN-CONTAINING PROTEIN"/>
    <property type="match status" value="1"/>
</dbReference>
<feature type="non-terminal residue" evidence="1">
    <location>
        <position position="1"/>
    </location>
</feature>
<dbReference type="OrthoDB" id="2419425at2759"/>
<dbReference type="PANTHER" id="PTHR31511">
    <property type="entry name" value="PROTEIN CBG23764"/>
    <property type="match status" value="1"/>
</dbReference>
<keyword evidence="2" id="KW-1185">Reference proteome</keyword>
<protein>
    <submittedName>
        <fullName evidence="1">Uncharacterized protein</fullName>
    </submittedName>
</protein>
<evidence type="ECO:0000313" key="2">
    <source>
        <dbReference type="Proteomes" id="UP001152795"/>
    </source>
</evidence>
<dbReference type="Proteomes" id="UP001152795">
    <property type="component" value="Unassembled WGS sequence"/>
</dbReference>
<sequence>NDDNLCFLWSHVRHLNPKARRATTITQKDREFITNLDYDGIDFPVKISDIDRIERKNSINISVFGYKGKKQFYPIRNSKSAYEDHMELLLLGDGPSDVGK</sequence>
<gene>
    <name evidence="1" type="ORF">PACLA_8A062260</name>
</gene>
<dbReference type="AlphaFoldDB" id="A0A7D9KCX7"/>
<reference evidence="1" key="1">
    <citation type="submission" date="2020-04" db="EMBL/GenBank/DDBJ databases">
        <authorList>
            <person name="Alioto T."/>
            <person name="Alioto T."/>
            <person name="Gomez Garrido J."/>
        </authorList>
    </citation>
    <scope>NUCLEOTIDE SEQUENCE</scope>
    <source>
        <strain evidence="1">A484AB</strain>
    </source>
</reference>